<evidence type="ECO:0000259" key="8">
    <source>
        <dbReference type="Pfam" id="PF01583"/>
    </source>
</evidence>
<dbReference type="EMBL" id="LVXG01000027">
    <property type="protein sequence ID" value="OQP45858.1"/>
    <property type="molecule type" value="Genomic_DNA"/>
</dbReference>
<dbReference type="NCBIfam" id="NF003013">
    <property type="entry name" value="PRK03846.1"/>
    <property type="match status" value="1"/>
</dbReference>
<evidence type="ECO:0000256" key="5">
    <source>
        <dbReference type="ARBA" id="ARBA00022840"/>
    </source>
</evidence>
<evidence type="ECO:0000256" key="6">
    <source>
        <dbReference type="HAMAP-Rule" id="MF_00065"/>
    </source>
</evidence>
<evidence type="ECO:0000256" key="4">
    <source>
        <dbReference type="ARBA" id="ARBA00022741"/>
    </source>
</evidence>
<evidence type="ECO:0000313" key="9">
    <source>
        <dbReference type="EMBL" id="OQP45858.1"/>
    </source>
</evidence>
<comment type="pathway">
    <text evidence="6 7">Sulfur metabolism; hydrogen sulfide biosynthesis; sulfite from sulfate: step 2/3.</text>
</comment>
<evidence type="ECO:0000256" key="1">
    <source>
        <dbReference type="ARBA" id="ARBA00001823"/>
    </source>
</evidence>
<keyword evidence="4 6" id="KW-0547">Nucleotide-binding</keyword>
<keyword evidence="10" id="KW-1185">Reference proteome</keyword>
<dbReference type="PANTHER" id="PTHR42700:SF1">
    <property type="entry name" value="SULFATE ADENYLYLTRANSFERASE"/>
    <property type="match status" value="1"/>
</dbReference>
<dbReference type="InterPro" id="IPR059117">
    <property type="entry name" value="APS_kinase_dom"/>
</dbReference>
<gene>
    <name evidence="6" type="primary">cysC</name>
    <name evidence="9" type="ORF">A4H97_31945</name>
</gene>
<protein>
    <recommendedName>
        <fullName evidence="2 6">Adenylyl-sulfate kinase</fullName>
        <ecNumber evidence="2 6">2.7.1.25</ecNumber>
    </recommendedName>
    <alternativeName>
        <fullName evidence="6">APS kinase</fullName>
    </alternativeName>
    <alternativeName>
        <fullName evidence="6">ATP adenosine-5'-phosphosulfate 3'-phosphotransferase</fullName>
    </alternativeName>
    <alternativeName>
        <fullName evidence="6">Adenosine-5'-phosphosulfate kinase</fullName>
    </alternativeName>
</protein>
<keyword evidence="3 6" id="KW-0808">Transferase</keyword>
<dbReference type="GO" id="GO:0005737">
    <property type="term" value="C:cytoplasm"/>
    <property type="evidence" value="ECO:0007669"/>
    <property type="project" value="TreeGrafter"/>
</dbReference>
<dbReference type="GO" id="GO:0004020">
    <property type="term" value="F:adenylylsulfate kinase activity"/>
    <property type="evidence" value="ECO:0007669"/>
    <property type="project" value="UniProtKB-UniRule"/>
</dbReference>
<dbReference type="UniPathway" id="UPA00140">
    <property type="reaction ID" value="UER00205"/>
</dbReference>
<comment type="function">
    <text evidence="6 7">Catalyzes the synthesis of activated sulfate.</text>
</comment>
<dbReference type="HAMAP" id="MF_00065">
    <property type="entry name" value="Adenylyl_sulf_kinase"/>
    <property type="match status" value="1"/>
</dbReference>
<comment type="similarity">
    <text evidence="6 7">Belongs to the APS kinase family.</text>
</comment>
<dbReference type="SUPFAM" id="SSF52540">
    <property type="entry name" value="P-loop containing nucleoside triphosphate hydrolases"/>
    <property type="match status" value="1"/>
</dbReference>
<comment type="catalytic activity">
    <reaction evidence="1 6 7">
        <text>adenosine 5'-phosphosulfate + ATP = 3'-phosphoadenylyl sulfate + ADP + H(+)</text>
        <dbReference type="Rhea" id="RHEA:24152"/>
        <dbReference type="ChEBI" id="CHEBI:15378"/>
        <dbReference type="ChEBI" id="CHEBI:30616"/>
        <dbReference type="ChEBI" id="CHEBI:58243"/>
        <dbReference type="ChEBI" id="CHEBI:58339"/>
        <dbReference type="ChEBI" id="CHEBI:456216"/>
        <dbReference type="EC" id="2.7.1.25"/>
    </reaction>
</comment>
<accession>A0A1V9EI94</accession>
<evidence type="ECO:0000256" key="3">
    <source>
        <dbReference type="ARBA" id="ARBA00022679"/>
    </source>
</evidence>
<name>A0A1V9EI94_9BACT</name>
<sequence length="190" mass="21135">MTPKGKVLWFTGLSGAGKTTIAEALHAHLMKVKCMAVVLDGDLLRKGLNTDLGFSAADRSENIRRIAEIAKLLVHNGIVCIVSTISPYAELREKAKEIIGQELFSEIFINAPLQVCEERDVKGLYGKARRNQIASFTGIHDDYMPPVNPDLEIRTDLLTPDESVRKIIVWFNNLVNTGLVGLQQIDWHNV</sequence>
<dbReference type="CDD" id="cd02027">
    <property type="entry name" value="APSK"/>
    <property type="match status" value="1"/>
</dbReference>
<dbReference type="Proteomes" id="UP000192610">
    <property type="component" value="Unassembled WGS sequence"/>
</dbReference>
<proteinExistence type="inferred from homology"/>
<dbReference type="InterPro" id="IPR027417">
    <property type="entry name" value="P-loop_NTPase"/>
</dbReference>
<comment type="caution">
    <text evidence="9">The sequence shown here is derived from an EMBL/GenBank/DDBJ whole genome shotgun (WGS) entry which is preliminary data.</text>
</comment>
<dbReference type="GO" id="GO:0019379">
    <property type="term" value="P:sulfate assimilation, phosphoadenylyl sulfate reduction by phosphoadenylyl-sulfate reductase (thioredoxin)"/>
    <property type="evidence" value="ECO:0007669"/>
    <property type="project" value="TreeGrafter"/>
</dbReference>
<dbReference type="InterPro" id="IPR050512">
    <property type="entry name" value="Sulf_AdTrans/APS_kinase"/>
</dbReference>
<dbReference type="NCBIfam" id="TIGR00455">
    <property type="entry name" value="apsK"/>
    <property type="match status" value="1"/>
</dbReference>
<dbReference type="OrthoDB" id="9804504at2"/>
<feature type="domain" description="APS kinase" evidence="8">
    <location>
        <begin position="4"/>
        <end position="153"/>
    </location>
</feature>
<dbReference type="Pfam" id="PF01583">
    <property type="entry name" value="APS_kinase"/>
    <property type="match status" value="1"/>
</dbReference>
<dbReference type="GO" id="GO:0005524">
    <property type="term" value="F:ATP binding"/>
    <property type="evidence" value="ECO:0007669"/>
    <property type="project" value="UniProtKB-UniRule"/>
</dbReference>
<evidence type="ECO:0000256" key="7">
    <source>
        <dbReference type="RuleBase" id="RU004347"/>
    </source>
</evidence>
<keyword evidence="5 6" id="KW-0067">ATP-binding</keyword>
<keyword evidence="6" id="KW-0597">Phosphoprotein</keyword>
<dbReference type="GO" id="GO:0004781">
    <property type="term" value="F:sulfate adenylyltransferase (ATP) activity"/>
    <property type="evidence" value="ECO:0007669"/>
    <property type="project" value="TreeGrafter"/>
</dbReference>
<dbReference type="Gene3D" id="3.40.50.300">
    <property type="entry name" value="P-loop containing nucleotide triphosphate hydrolases"/>
    <property type="match status" value="1"/>
</dbReference>
<dbReference type="AlphaFoldDB" id="A0A1V9EI94"/>
<dbReference type="GO" id="GO:0070814">
    <property type="term" value="P:hydrogen sulfide biosynthetic process"/>
    <property type="evidence" value="ECO:0007669"/>
    <property type="project" value="UniProtKB-UniRule"/>
</dbReference>
<dbReference type="InterPro" id="IPR002891">
    <property type="entry name" value="APS"/>
</dbReference>
<feature type="binding site" evidence="6">
    <location>
        <begin position="12"/>
        <end position="19"/>
    </location>
    <ligand>
        <name>ATP</name>
        <dbReference type="ChEBI" id="CHEBI:30616"/>
    </ligand>
</feature>
<dbReference type="GO" id="GO:0010134">
    <property type="term" value="P:sulfate assimilation via adenylyl sulfate reduction"/>
    <property type="evidence" value="ECO:0007669"/>
    <property type="project" value="TreeGrafter"/>
</dbReference>
<dbReference type="PANTHER" id="PTHR42700">
    <property type="entry name" value="SULFATE ADENYLYLTRANSFERASE"/>
    <property type="match status" value="1"/>
</dbReference>
<evidence type="ECO:0000313" key="10">
    <source>
        <dbReference type="Proteomes" id="UP000192610"/>
    </source>
</evidence>
<dbReference type="STRING" id="354355.SAMN05660816_06472"/>
<dbReference type="RefSeq" id="WP_081202153.1">
    <property type="nucleotide sequence ID" value="NZ_FOCZ01000021.1"/>
</dbReference>
<keyword evidence="6 7" id="KW-0418">Kinase</keyword>
<feature type="active site" description="Phosphoserine intermediate" evidence="6">
    <location>
        <position position="86"/>
    </location>
</feature>
<evidence type="ECO:0000256" key="2">
    <source>
        <dbReference type="ARBA" id="ARBA00012121"/>
    </source>
</evidence>
<organism evidence="9 10">
    <name type="scientific">Niastella yeongjuensis</name>
    <dbReference type="NCBI Taxonomy" id="354355"/>
    <lineage>
        <taxon>Bacteria</taxon>
        <taxon>Pseudomonadati</taxon>
        <taxon>Bacteroidota</taxon>
        <taxon>Chitinophagia</taxon>
        <taxon>Chitinophagales</taxon>
        <taxon>Chitinophagaceae</taxon>
        <taxon>Niastella</taxon>
    </lineage>
</organism>
<reference evidence="10" key="1">
    <citation type="submission" date="2016-04" db="EMBL/GenBank/DDBJ databases">
        <authorList>
            <person name="Chen L."/>
            <person name="Zhuang W."/>
            <person name="Wang G."/>
        </authorList>
    </citation>
    <scope>NUCLEOTIDE SEQUENCE [LARGE SCALE GENOMIC DNA]</scope>
    <source>
        <strain evidence="10">17621</strain>
    </source>
</reference>
<dbReference type="EC" id="2.7.1.25" evidence="2 6"/>